<dbReference type="InterPro" id="IPR001138">
    <property type="entry name" value="Zn2Cys6_DnaBD"/>
</dbReference>
<evidence type="ECO:0000313" key="5">
    <source>
        <dbReference type="Proteomes" id="UP001056012"/>
    </source>
</evidence>
<dbReference type="AlphaFoldDB" id="A0A9Q9DSY6"/>
<sequence length="509" mass="54999">MSFMEYESPRSCLSHNISYPNYLYDERHAQSTLDHTRRENPRSYPIGGPVGGLHARTVVGRGDPVIETGPARRRISVACARCRKRKIRCSGDPGNGSGCLNCRQAGVDPINCQFHRVGSDAVHKVIDNMAIAHNLSHLANGQQMIPVYQTGSTNPLYQRPMPVPQYPQYPQLDTKSACTPIWAVPYSEDASPVESFSMDQQSSFIPNSTAMANSSICSSYRGNDPAVRTLHHGGACFDQGPFHGLPFTTSDGQINSSDISPLDTSMSSLHLSLPDRSPSRQTRLSELSVPRRQLPMPQPSPAQSGRNIVDQMQDARLRSAQASGSSVMDSRGSFSKPIIPWIVDGGNQANVSGVSSGNGSAQLVPHTRLQDTTESSVSYMPTIGTTADDVATTSTTSQFDLNFSTSGLLGGMSASAQVTPYSYVRASPTMLPTDPQVNAYSTSESHPTKRNSSGVDASNDCALNNGRRYPRNHSSSQSSPKSHKTPRDSQSSRNVRLQRTSAGSLNATY</sequence>
<feature type="region of interest" description="Disordered" evidence="2">
    <location>
        <begin position="248"/>
        <end position="306"/>
    </location>
</feature>
<dbReference type="SMART" id="SM00066">
    <property type="entry name" value="GAL4"/>
    <property type="match status" value="1"/>
</dbReference>
<dbReference type="CDD" id="cd00067">
    <property type="entry name" value="GAL4"/>
    <property type="match status" value="1"/>
</dbReference>
<keyword evidence="5" id="KW-1185">Reference proteome</keyword>
<organism evidence="4 5">
    <name type="scientific">Curvularia clavata</name>
    <dbReference type="NCBI Taxonomy" id="95742"/>
    <lineage>
        <taxon>Eukaryota</taxon>
        <taxon>Fungi</taxon>
        <taxon>Dikarya</taxon>
        <taxon>Ascomycota</taxon>
        <taxon>Pezizomycotina</taxon>
        <taxon>Dothideomycetes</taxon>
        <taxon>Pleosporomycetidae</taxon>
        <taxon>Pleosporales</taxon>
        <taxon>Pleosporineae</taxon>
        <taxon>Pleosporaceae</taxon>
        <taxon>Curvularia</taxon>
    </lineage>
</organism>
<evidence type="ECO:0000259" key="3">
    <source>
        <dbReference type="PROSITE" id="PS50048"/>
    </source>
</evidence>
<reference evidence="4" key="1">
    <citation type="submission" date="2021-12" db="EMBL/GenBank/DDBJ databases">
        <title>Curvularia clavata genome.</title>
        <authorList>
            <person name="Cao Y."/>
        </authorList>
    </citation>
    <scope>NUCLEOTIDE SEQUENCE</scope>
    <source>
        <strain evidence="4">Yc1106</strain>
    </source>
</reference>
<dbReference type="GO" id="GO:0000981">
    <property type="term" value="F:DNA-binding transcription factor activity, RNA polymerase II-specific"/>
    <property type="evidence" value="ECO:0007669"/>
    <property type="project" value="InterPro"/>
</dbReference>
<feature type="compositionally biased region" description="Polar residues" evidence="2">
    <location>
        <begin position="248"/>
        <end position="270"/>
    </location>
</feature>
<feature type="region of interest" description="Disordered" evidence="2">
    <location>
        <begin position="428"/>
        <end position="509"/>
    </location>
</feature>
<feature type="domain" description="Zn(2)-C6 fungal-type" evidence="3">
    <location>
        <begin position="78"/>
        <end position="114"/>
    </location>
</feature>
<dbReference type="PROSITE" id="PS50048">
    <property type="entry name" value="ZN2_CY6_FUNGAL_2"/>
    <property type="match status" value="1"/>
</dbReference>
<evidence type="ECO:0000256" key="1">
    <source>
        <dbReference type="ARBA" id="ARBA00023242"/>
    </source>
</evidence>
<dbReference type="SUPFAM" id="SSF57701">
    <property type="entry name" value="Zn2/Cys6 DNA-binding domain"/>
    <property type="match status" value="1"/>
</dbReference>
<keyword evidence="1" id="KW-0539">Nucleus</keyword>
<dbReference type="Gene3D" id="4.10.240.10">
    <property type="entry name" value="Zn(2)-C6 fungal-type DNA-binding domain"/>
    <property type="match status" value="1"/>
</dbReference>
<gene>
    <name evidence="4" type="ORF">yc1106_06467</name>
</gene>
<evidence type="ECO:0000313" key="4">
    <source>
        <dbReference type="EMBL" id="USP79193.1"/>
    </source>
</evidence>
<proteinExistence type="predicted"/>
<name>A0A9Q9DSY6_CURCL</name>
<evidence type="ECO:0000256" key="2">
    <source>
        <dbReference type="SAM" id="MobiDB-lite"/>
    </source>
</evidence>
<dbReference type="GO" id="GO:0008270">
    <property type="term" value="F:zinc ion binding"/>
    <property type="evidence" value="ECO:0007669"/>
    <property type="project" value="InterPro"/>
</dbReference>
<feature type="region of interest" description="Disordered" evidence="2">
    <location>
        <begin position="32"/>
        <end position="51"/>
    </location>
</feature>
<dbReference type="Proteomes" id="UP001056012">
    <property type="component" value="Chromosome 4"/>
</dbReference>
<dbReference type="Pfam" id="PF00172">
    <property type="entry name" value="Zn_clus"/>
    <property type="match status" value="1"/>
</dbReference>
<feature type="compositionally biased region" description="Basic and acidic residues" evidence="2">
    <location>
        <begin position="32"/>
        <end position="41"/>
    </location>
</feature>
<protein>
    <recommendedName>
        <fullName evidence="3">Zn(2)-C6 fungal-type domain-containing protein</fullName>
    </recommendedName>
</protein>
<dbReference type="OrthoDB" id="5394557at2759"/>
<feature type="compositionally biased region" description="Polar residues" evidence="2">
    <location>
        <begin position="488"/>
        <end position="509"/>
    </location>
</feature>
<feature type="compositionally biased region" description="Polar residues" evidence="2">
    <location>
        <begin position="435"/>
        <end position="456"/>
    </location>
</feature>
<dbReference type="InterPro" id="IPR036864">
    <property type="entry name" value="Zn2-C6_fun-type_DNA-bd_sf"/>
</dbReference>
<dbReference type="VEuPathDB" id="FungiDB:yc1106_06467"/>
<accession>A0A9Q9DSY6</accession>
<dbReference type="EMBL" id="CP089277">
    <property type="protein sequence ID" value="USP79193.1"/>
    <property type="molecule type" value="Genomic_DNA"/>
</dbReference>